<dbReference type="InterPro" id="IPR001932">
    <property type="entry name" value="PPM-type_phosphatase-like_dom"/>
</dbReference>
<keyword evidence="2" id="KW-1133">Transmembrane helix</keyword>
<dbReference type="InterPro" id="IPR052016">
    <property type="entry name" value="Bact_Sigma-Reg"/>
</dbReference>
<dbReference type="CDD" id="cd06225">
    <property type="entry name" value="HAMP"/>
    <property type="match status" value="2"/>
</dbReference>
<dbReference type="PANTHER" id="PTHR43156">
    <property type="entry name" value="STAGE II SPORULATION PROTEIN E-RELATED"/>
    <property type="match status" value="1"/>
</dbReference>
<keyword evidence="5" id="KW-1185">Reference proteome</keyword>
<dbReference type="KEGG" id="dmm:dnm_071670"/>
<dbReference type="AlphaFoldDB" id="A0A975BSV3"/>
<dbReference type="PROSITE" id="PS50885">
    <property type="entry name" value="HAMP"/>
    <property type="match status" value="2"/>
</dbReference>
<feature type="transmembrane region" description="Helical" evidence="2">
    <location>
        <begin position="186"/>
        <end position="204"/>
    </location>
</feature>
<protein>
    <submittedName>
        <fullName evidence="4">PPM-type phosphatase domain-containing protein</fullName>
    </submittedName>
</protein>
<dbReference type="PANTHER" id="PTHR43156:SF2">
    <property type="entry name" value="STAGE II SPORULATION PROTEIN E"/>
    <property type="match status" value="1"/>
</dbReference>
<dbReference type="Pfam" id="PF07228">
    <property type="entry name" value="SpoIIE"/>
    <property type="match status" value="1"/>
</dbReference>
<reference evidence="4" key="1">
    <citation type="journal article" date="2021" name="Microb. Physiol.">
        <title>Proteogenomic Insights into the Physiology of Marine, Sulfate-Reducing, Filamentous Desulfonema limicola and Desulfonema magnum.</title>
        <authorList>
            <person name="Schnaars V."/>
            <person name="Wohlbrand L."/>
            <person name="Scheve S."/>
            <person name="Hinrichs C."/>
            <person name="Reinhardt R."/>
            <person name="Rabus R."/>
        </authorList>
    </citation>
    <scope>NUCLEOTIDE SEQUENCE</scope>
    <source>
        <strain evidence="4">4be13</strain>
    </source>
</reference>
<dbReference type="Proteomes" id="UP000663722">
    <property type="component" value="Chromosome"/>
</dbReference>
<evidence type="ECO:0000259" key="3">
    <source>
        <dbReference type="PROSITE" id="PS50885"/>
    </source>
</evidence>
<organism evidence="4 5">
    <name type="scientific">Desulfonema magnum</name>
    <dbReference type="NCBI Taxonomy" id="45655"/>
    <lineage>
        <taxon>Bacteria</taxon>
        <taxon>Pseudomonadati</taxon>
        <taxon>Thermodesulfobacteriota</taxon>
        <taxon>Desulfobacteria</taxon>
        <taxon>Desulfobacterales</taxon>
        <taxon>Desulfococcaceae</taxon>
        <taxon>Desulfonema</taxon>
    </lineage>
</organism>
<feature type="domain" description="HAMP" evidence="3">
    <location>
        <begin position="210"/>
        <end position="262"/>
    </location>
</feature>
<evidence type="ECO:0000256" key="2">
    <source>
        <dbReference type="SAM" id="Phobius"/>
    </source>
</evidence>
<dbReference type="EMBL" id="CP061800">
    <property type="protein sequence ID" value="QTA91102.1"/>
    <property type="molecule type" value="Genomic_DNA"/>
</dbReference>
<feature type="domain" description="HAMP" evidence="3">
    <location>
        <begin position="342"/>
        <end position="392"/>
    </location>
</feature>
<gene>
    <name evidence="4" type="ORF">dnm_071670</name>
</gene>
<dbReference type="GO" id="GO:0016791">
    <property type="term" value="F:phosphatase activity"/>
    <property type="evidence" value="ECO:0007669"/>
    <property type="project" value="TreeGrafter"/>
</dbReference>
<dbReference type="Gene3D" id="3.60.40.10">
    <property type="entry name" value="PPM-type phosphatase domain"/>
    <property type="match status" value="1"/>
</dbReference>
<feature type="transmembrane region" description="Helical" evidence="2">
    <location>
        <begin position="12"/>
        <end position="32"/>
    </location>
</feature>
<dbReference type="SMART" id="SM00304">
    <property type="entry name" value="HAMP"/>
    <property type="match status" value="2"/>
</dbReference>
<dbReference type="GO" id="GO:0007165">
    <property type="term" value="P:signal transduction"/>
    <property type="evidence" value="ECO:0007669"/>
    <property type="project" value="InterPro"/>
</dbReference>
<dbReference type="SUPFAM" id="SSF158472">
    <property type="entry name" value="HAMP domain-like"/>
    <property type="match status" value="1"/>
</dbReference>
<proteinExistence type="predicted"/>
<keyword evidence="2" id="KW-0812">Transmembrane</keyword>
<dbReference type="GO" id="GO:0016020">
    <property type="term" value="C:membrane"/>
    <property type="evidence" value="ECO:0007669"/>
    <property type="project" value="InterPro"/>
</dbReference>
<evidence type="ECO:0000313" key="4">
    <source>
        <dbReference type="EMBL" id="QTA91102.1"/>
    </source>
</evidence>
<dbReference type="InterPro" id="IPR036457">
    <property type="entry name" value="PPM-type-like_dom_sf"/>
</dbReference>
<evidence type="ECO:0000256" key="1">
    <source>
        <dbReference type="ARBA" id="ARBA00022801"/>
    </source>
</evidence>
<name>A0A975BSV3_9BACT</name>
<dbReference type="SMART" id="SM00331">
    <property type="entry name" value="PP2C_SIG"/>
    <property type="match status" value="1"/>
</dbReference>
<keyword evidence="2" id="KW-0472">Membrane</keyword>
<accession>A0A975BSV3</accession>
<dbReference type="Pfam" id="PF18947">
    <property type="entry name" value="HAMP_2"/>
    <property type="match status" value="1"/>
</dbReference>
<dbReference type="Pfam" id="PF00672">
    <property type="entry name" value="HAMP"/>
    <property type="match status" value="1"/>
</dbReference>
<sequence>MWQSLSITKKIWLSLSIIILGYFGSTVFGFILGQKTESRLRDVSGYMFTAAIQSRLALSEFNEHITEYADAVVTESTDSLERAKNKSAEVRKALQEIERLEGMNPGRVDEIHETLKRFETFSVAANTIYTAMTETPELEESVMERASRLSQETNMIRKELESFASLFSDDLKAEVSAIQKATKMNSYMNIIVFLIVVLLSIVYIRHLVSLGITGPVARIVETANAIASGNFQKEINIRSKDEIGELADAFRHMQQTIDQVFKETEMLIQAIQDGNLTRRSTAAEFRGGWQEIIIGINKIIEAFMSPFNIMASYIDRISDGEIPEKIILKYKGDFNKINNNLNLLIDSMNQTAVAAEAIASGNLNVDVRERSEHDRMMQALNRMIQKLNQIMDETNRMIRAVGKGRLDITGHAESFEGGWRDLVTGVNNLIAALSGAVSREAAVTMEMELAKQIQTALLPREMEHDDLEIEAMMIPADEVGGDFYDVLNGHGEHLWLGIGDVSGHGVTPGLIMMMAQTANTVIARNFEQSPREVVIGINDLLYQNVHERLGSDHFMTFTALKYTGQGRFNHAGAHLPMIVYRQGIGKCENIQTKGTFLNFVADISEITEDSVFELGIGDTLVMYTDGLTEAKNRDGRLLGLEGLTEIVTAHISKDTEDFRNAVMNDVLAWCGHDREDDFTLVAVRRAN</sequence>
<evidence type="ECO:0000313" key="5">
    <source>
        <dbReference type="Proteomes" id="UP000663722"/>
    </source>
</evidence>
<dbReference type="InterPro" id="IPR003660">
    <property type="entry name" value="HAMP_dom"/>
</dbReference>
<dbReference type="Gene3D" id="1.20.120.1530">
    <property type="match status" value="2"/>
</dbReference>
<dbReference type="RefSeq" id="WP_207679022.1">
    <property type="nucleotide sequence ID" value="NZ_CP061800.1"/>
</dbReference>
<keyword evidence="1" id="KW-0378">Hydrolase</keyword>